<keyword evidence="1" id="KW-0472">Membrane</keyword>
<sequence length="185" mass="20752">MHMGPLTVFAVNPDGVKFETQESEEKVILFLRQHLIVFVPAVLILTLLLMAPPILFPLLLSALGNLPIQLPAGYALVGGIFWYLATFGFALVSFLRWFFNIYIVTNERVVDIDFKFLLYKEFSEAKLSKIQDLTYTSGGIIAAFFNYGDVKVETAGEVPNIEFGAVPRPDKVVQTISELMEESKK</sequence>
<evidence type="ECO:0000256" key="1">
    <source>
        <dbReference type="SAM" id="Phobius"/>
    </source>
</evidence>
<feature type="transmembrane region" description="Helical" evidence="1">
    <location>
        <begin position="35"/>
        <end position="60"/>
    </location>
</feature>
<protein>
    <recommendedName>
        <fullName evidence="4">DUF304 domain-containing protein</fullName>
    </recommendedName>
</protein>
<gene>
    <name evidence="2" type="ORF">A3A79_02845</name>
</gene>
<comment type="caution">
    <text evidence="2">The sequence shown here is derived from an EMBL/GenBank/DDBJ whole genome shotgun (WGS) entry which is preliminary data.</text>
</comment>
<dbReference type="EMBL" id="MFJV01000001">
    <property type="protein sequence ID" value="OGG24109.1"/>
    <property type="molecule type" value="Genomic_DNA"/>
</dbReference>
<evidence type="ECO:0008006" key="4">
    <source>
        <dbReference type="Google" id="ProtNLM"/>
    </source>
</evidence>
<dbReference type="AlphaFoldDB" id="A0A1F6AH86"/>
<keyword evidence="1" id="KW-0812">Transmembrane</keyword>
<dbReference type="PANTHER" id="PTHR37938">
    <property type="entry name" value="BLL0215 PROTEIN"/>
    <property type="match status" value="1"/>
</dbReference>
<organism evidence="2 3">
    <name type="scientific">Candidatus Gottesmanbacteria bacterium RIFCSPLOWO2_01_FULL_43_11b</name>
    <dbReference type="NCBI Taxonomy" id="1798392"/>
    <lineage>
        <taxon>Bacteria</taxon>
        <taxon>Candidatus Gottesmaniibacteriota</taxon>
    </lineage>
</organism>
<keyword evidence="1" id="KW-1133">Transmembrane helix</keyword>
<dbReference type="PANTHER" id="PTHR37938:SF1">
    <property type="entry name" value="BLL0215 PROTEIN"/>
    <property type="match status" value="1"/>
</dbReference>
<accession>A0A1F6AH86</accession>
<reference evidence="2 3" key="1">
    <citation type="journal article" date="2016" name="Nat. Commun.">
        <title>Thousands of microbial genomes shed light on interconnected biogeochemical processes in an aquifer system.</title>
        <authorList>
            <person name="Anantharaman K."/>
            <person name="Brown C.T."/>
            <person name="Hug L.A."/>
            <person name="Sharon I."/>
            <person name="Castelle C.J."/>
            <person name="Probst A.J."/>
            <person name="Thomas B.C."/>
            <person name="Singh A."/>
            <person name="Wilkins M.J."/>
            <person name="Karaoz U."/>
            <person name="Brodie E.L."/>
            <person name="Williams K.H."/>
            <person name="Hubbard S.S."/>
            <person name="Banfield J.F."/>
        </authorList>
    </citation>
    <scope>NUCLEOTIDE SEQUENCE [LARGE SCALE GENOMIC DNA]</scope>
</reference>
<dbReference type="Proteomes" id="UP000178759">
    <property type="component" value="Unassembled WGS sequence"/>
</dbReference>
<evidence type="ECO:0000313" key="3">
    <source>
        <dbReference type="Proteomes" id="UP000178759"/>
    </source>
</evidence>
<proteinExistence type="predicted"/>
<feature type="transmembrane region" description="Helical" evidence="1">
    <location>
        <begin position="80"/>
        <end position="99"/>
    </location>
</feature>
<evidence type="ECO:0000313" key="2">
    <source>
        <dbReference type="EMBL" id="OGG24109.1"/>
    </source>
</evidence>
<name>A0A1F6AH86_9BACT</name>
<dbReference type="STRING" id="1798392.A3A79_02845"/>